<name>A0AAV3YPN6_9GAST</name>
<protein>
    <recommendedName>
        <fullName evidence="3">Secreted protein</fullName>
    </recommendedName>
</protein>
<sequence length="95" mass="10786">MTRDPKPGRFLTRCLVRSKVSWFIFFQIALKLDIDRGHRLIGEFCSTIHKNVRATVTLTAAAAAAGARHRSKQSTVTILGSWRTRNLWDGDMTVR</sequence>
<dbReference type="Proteomes" id="UP000735302">
    <property type="component" value="Unassembled WGS sequence"/>
</dbReference>
<accession>A0AAV3YPN6</accession>
<reference evidence="1 2" key="1">
    <citation type="journal article" date="2021" name="Elife">
        <title>Chloroplast acquisition without the gene transfer in kleptoplastic sea slugs, Plakobranchus ocellatus.</title>
        <authorList>
            <person name="Maeda T."/>
            <person name="Takahashi S."/>
            <person name="Yoshida T."/>
            <person name="Shimamura S."/>
            <person name="Takaki Y."/>
            <person name="Nagai Y."/>
            <person name="Toyoda A."/>
            <person name="Suzuki Y."/>
            <person name="Arimoto A."/>
            <person name="Ishii H."/>
            <person name="Satoh N."/>
            <person name="Nishiyama T."/>
            <person name="Hasebe M."/>
            <person name="Maruyama T."/>
            <person name="Minagawa J."/>
            <person name="Obokata J."/>
            <person name="Shigenobu S."/>
        </authorList>
    </citation>
    <scope>NUCLEOTIDE SEQUENCE [LARGE SCALE GENOMIC DNA]</scope>
</reference>
<evidence type="ECO:0000313" key="2">
    <source>
        <dbReference type="Proteomes" id="UP000735302"/>
    </source>
</evidence>
<proteinExistence type="predicted"/>
<gene>
    <name evidence="1" type="ORF">PoB_001092000</name>
</gene>
<evidence type="ECO:0000313" key="1">
    <source>
        <dbReference type="EMBL" id="GFN84414.1"/>
    </source>
</evidence>
<dbReference type="EMBL" id="BLXT01001319">
    <property type="protein sequence ID" value="GFN84414.1"/>
    <property type="molecule type" value="Genomic_DNA"/>
</dbReference>
<dbReference type="AlphaFoldDB" id="A0AAV3YPN6"/>
<organism evidence="1 2">
    <name type="scientific">Plakobranchus ocellatus</name>
    <dbReference type="NCBI Taxonomy" id="259542"/>
    <lineage>
        <taxon>Eukaryota</taxon>
        <taxon>Metazoa</taxon>
        <taxon>Spiralia</taxon>
        <taxon>Lophotrochozoa</taxon>
        <taxon>Mollusca</taxon>
        <taxon>Gastropoda</taxon>
        <taxon>Heterobranchia</taxon>
        <taxon>Euthyneura</taxon>
        <taxon>Panpulmonata</taxon>
        <taxon>Sacoglossa</taxon>
        <taxon>Placobranchoidea</taxon>
        <taxon>Plakobranchidae</taxon>
        <taxon>Plakobranchus</taxon>
    </lineage>
</organism>
<comment type="caution">
    <text evidence="1">The sequence shown here is derived from an EMBL/GenBank/DDBJ whole genome shotgun (WGS) entry which is preliminary data.</text>
</comment>
<evidence type="ECO:0008006" key="3">
    <source>
        <dbReference type="Google" id="ProtNLM"/>
    </source>
</evidence>
<keyword evidence="2" id="KW-1185">Reference proteome</keyword>